<proteinExistence type="inferred from homology"/>
<dbReference type="SUPFAM" id="SSF51569">
    <property type="entry name" value="Aldolase"/>
    <property type="match status" value="1"/>
</dbReference>
<dbReference type="Proteomes" id="UP000242757">
    <property type="component" value="Unassembled WGS sequence"/>
</dbReference>
<accession>A0A233RHE3</accession>
<evidence type="ECO:0000256" key="3">
    <source>
        <dbReference type="ARBA" id="ARBA00011233"/>
    </source>
</evidence>
<dbReference type="GO" id="GO:0016829">
    <property type="term" value="F:lyase activity"/>
    <property type="evidence" value="ECO:0007669"/>
    <property type="project" value="UniProtKB-KW"/>
</dbReference>
<dbReference type="NCBIfam" id="NF004325">
    <property type="entry name" value="PRK05718.1"/>
    <property type="match status" value="1"/>
</dbReference>
<comment type="subunit">
    <text evidence="3">Homotrimer.</text>
</comment>
<comment type="similarity">
    <text evidence="2">Belongs to the KHG/KDPG aldolase family.</text>
</comment>
<dbReference type="OrthoDB" id="9805177at2"/>
<evidence type="ECO:0000313" key="7">
    <source>
        <dbReference type="Proteomes" id="UP000242757"/>
    </source>
</evidence>
<dbReference type="CDD" id="cd00452">
    <property type="entry name" value="KDPG_aldolase"/>
    <property type="match status" value="1"/>
</dbReference>
<reference evidence="6 7" key="1">
    <citation type="submission" date="2017-08" db="EMBL/GenBank/DDBJ databases">
        <title>A Genome Sequence of Oceanimonas doudoroffii ATCC 27123T.</title>
        <authorList>
            <person name="Brennan M.A."/>
            <person name="Maclea K.S."/>
            <person name="Mcclelland W.D."/>
            <person name="Trachtenberg A.M."/>
        </authorList>
    </citation>
    <scope>NUCLEOTIDE SEQUENCE [LARGE SCALE GENOMIC DNA]</scope>
    <source>
        <strain evidence="6 7">ATCC 27123</strain>
    </source>
</reference>
<evidence type="ECO:0000256" key="5">
    <source>
        <dbReference type="ARBA" id="ARBA00023277"/>
    </source>
</evidence>
<evidence type="ECO:0000313" key="6">
    <source>
        <dbReference type="EMBL" id="OXY82794.1"/>
    </source>
</evidence>
<dbReference type="PANTHER" id="PTHR30246">
    <property type="entry name" value="2-KETO-3-DEOXY-6-PHOSPHOGLUCONATE ALDOLASE"/>
    <property type="match status" value="1"/>
</dbReference>
<evidence type="ECO:0000256" key="1">
    <source>
        <dbReference type="ARBA" id="ARBA00004761"/>
    </source>
</evidence>
<keyword evidence="7" id="KW-1185">Reference proteome</keyword>
<comment type="caution">
    <text evidence="6">The sequence shown here is derived from an EMBL/GenBank/DDBJ whole genome shotgun (WGS) entry which is preliminary data.</text>
</comment>
<protein>
    <submittedName>
        <fullName evidence="6">2-dehydro-3-deoxyphosphogluconate aldolase</fullName>
    </submittedName>
</protein>
<gene>
    <name evidence="6" type="ORF">B6S08_04590</name>
</gene>
<dbReference type="NCBIfam" id="TIGR01182">
    <property type="entry name" value="eda"/>
    <property type="match status" value="1"/>
</dbReference>
<dbReference type="InterPro" id="IPR013785">
    <property type="entry name" value="Aldolase_TIM"/>
</dbReference>
<keyword evidence="5" id="KW-0119">Carbohydrate metabolism</keyword>
<keyword evidence="4" id="KW-0456">Lyase</keyword>
<organism evidence="6 7">
    <name type="scientific">Oceanimonas doudoroffii</name>
    <dbReference type="NCBI Taxonomy" id="84158"/>
    <lineage>
        <taxon>Bacteria</taxon>
        <taxon>Pseudomonadati</taxon>
        <taxon>Pseudomonadota</taxon>
        <taxon>Gammaproteobacteria</taxon>
        <taxon>Aeromonadales</taxon>
        <taxon>Aeromonadaceae</taxon>
        <taxon>Oceanimonas</taxon>
    </lineage>
</organism>
<comment type="pathway">
    <text evidence="1">Carbohydrate acid metabolism.</text>
</comment>
<sequence length="213" mass="22864">MTALSEQLAALKILPVITLERAEDILPLAEILTRHDLPVAEITFRTEAAAQAIHLLRRYRPAMLVGAGTVINRERARLAAEAGADFAVSAGFNPSTVRACREWQLPLIPGVNNPSAIEAALEQDLTVLKFFPAQASGGLAMLKALQGPFEQVQFVPTGGIDVKNLGEYLALPNVLACGGTWLVDPQLIRSGDWDALEQRVAGAVALVRPGRQD</sequence>
<dbReference type="PANTHER" id="PTHR30246:SF1">
    <property type="entry name" value="2-DEHYDRO-3-DEOXY-6-PHOSPHOGALACTONATE ALDOLASE-RELATED"/>
    <property type="match status" value="1"/>
</dbReference>
<dbReference type="Gene3D" id="3.20.20.70">
    <property type="entry name" value="Aldolase class I"/>
    <property type="match status" value="1"/>
</dbReference>
<evidence type="ECO:0000256" key="2">
    <source>
        <dbReference type="ARBA" id="ARBA00006906"/>
    </source>
</evidence>
<name>A0A233RHE3_9GAMM</name>
<dbReference type="InterPro" id="IPR000887">
    <property type="entry name" value="Aldlse_KDPG_KHG"/>
</dbReference>
<dbReference type="AlphaFoldDB" id="A0A233RHE3"/>
<dbReference type="RefSeq" id="WP_094199572.1">
    <property type="nucleotide sequence ID" value="NZ_NBIM01000001.1"/>
</dbReference>
<evidence type="ECO:0000256" key="4">
    <source>
        <dbReference type="ARBA" id="ARBA00023239"/>
    </source>
</evidence>
<dbReference type="Pfam" id="PF01081">
    <property type="entry name" value="Aldolase"/>
    <property type="match status" value="1"/>
</dbReference>
<dbReference type="EMBL" id="NBIM01000001">
    <property type="protein sequence ID" value="OXY82794.1"/>
    <property type="molecule type" value="Genomic_DNA"/>
</dbReference>